<organism evidence="2 3">
    <name type="scientific">Deinococcus reticulitermitis</name>
    <dbReference type="NCBI Taxonomy" id="856736"/>
    <lineage>
        <taxon>Bacteria</taxon>
        <taxon>Thermotogati</taxon>
        <taxon>Deinococcota</taxon>
        <taxon>Deinococci</taxon>
        <taxon>Deinococcales</taxon>
        <taxon>Deinococcaceae</taxon>
        <taxon>Deinococcus</taxon>
    </lineage>
</organism>
<dbReference type="OrthoDB" id="9804366at2"/>
<name>A0A1H6YPW5_9DEIO</name>
<dbReference type="AlphaFoldDB" id="A0A1H6YPW5"/>
<protein>
    <submittedName>
        <fullName evidence="2">Cysteine desulfurase family protein, VC1184 subfamily</fullName>
    </submittedName>
</protein>
<dbReference type="EMBL" id="FNZA01000007">
    <property type="protein sequence ID" value="SEJ39360.1"/>
    <property type="molecule type" value="Genomic_DNA"/>
</dbReference>
<dbReference type="InterPro" id="IPR011340">
    <property type="entry name" value="Cys_dSase-rel"/>
</dbReference>
<dbReference type="SUPFAM" id="SSF53383">
    <property type="entry name" value="PLP-dependent transferases"/>
    <property type="match status" value="1"/>
</dbReference>
<sequence length="401" mass="42745">MPSASLPSQTELRAQFPSLEAGRAYLDNAAGGLLPRRSVGAITAHLNRYGATNALPGHQPGQEVLALRQRAREATALFLNADPADVAIGPSATALAFRLSVAFSRLWGPGDEVILSGLEHEANASPWRELERVGVTVKVWHARQPEMRLHPGDLAALLTPRTRLVALTAASNVLGVVPDLRAVTAQVREAGGWTVVDAVHAAPHFLPDVQAWGADFVTFSPYKVFGPHLGALWVRPEHRGMLPWPRLSFFADDDIAGLEHGTPQYELLAGWLGTLDYLRELGGQEALSRAALVAAYGQIQALEAPVTAQLLEGLLAAPGVTVYGPHSLEGRVGTVAFRVRDEAPLDTARRLSAQGVDVASGHFYAVQPLSDLGLYPDGVVRASLAHYTSGEDVARLLAGLA</sequence>
<dbReference type="InterPro" id="IPR015422">
    <property type="entry name" value="PyrdxlP-dep_Trfase_small"/>
</dbReference>
<dbReference type="InterPro" id="IPR000192">
    <property type="entry name" value="Aminotrans_V_dom"/>
</dbReference>
<dbReference type="PANTHER" id="PTHR43586:SF21">
    <property type="entry name" value="PYRIDOXAL PHOSPHATE (PLP)-DEPENDENT ASPARTATE AMINOTRANSFERASE SUPERFAMILY"/>
    <property type="match status" value="1"/>
</dbReference>
<evidence type="ECO:0000259" key="1">
    <source>
        <dbReference type="Pfam" id="PF00266"/>
    </source>
</evidence>
<feature type="domain" description="Aminotransferase class V" evidence="1">
    <location>
        <begin position="25"/>
        <end position="396"/>
    </location>
</feature>
<dbReference type="Gene3D" id="3.40.640.10">
    <property type="entry name" value="Type I PLP-dependent aspartate aminotransferase-like (Major domain)"/>
    <property type="match status" value="1"/>
</dbReference>
<dbReference type="STRING" id="856736.SAMN04488058_10777"/>
<dbReference type="PANTHER" id="PTHR43586">
    <property type="entry name" value="CYSTEINE DESULFURASE"/>
    <property type="match status" value="1"/>
</dbReference>
<dbReference type="InterPro" id="IPR015421">
    <property type="entry name" value="PyrdxlP-dep_Trfase_major"/>
</dbReference>
<proteinExistence type="predicted"/>
<reference evidence="3" key="1">
    <citation type="submission" date="2016-10" db="EMBL/GenBank/DDBJ databases">
        <authorList>
            <person name="Varghese N."/>
            <person name="Submissions S."/>
        </authorList>
    </citation>
    <scope>NUCLEOTIDE SEQUENCE [LARGE SCALE GENOMIC DNA]</scope>
    <source>
        <strain evidence="3">CGMCC 1.10218</strain>
    </source>
</reference>
<dbReference type="Gene3D" id="3.90.1150.10">
    <property type="entry name" value="Aspartate Aminotransferase, domain 1"/>
    <property type="match status" value="1"/>
</dbReference>
<gene>
    <name evidence="2" type="ORF">SAMN04488058_10777</name>
</gene>
<dbReference type="NCBIfam" id="TIGR01976">
    <property type="entry name" value="am_tr_V_VC1184"/>
    <property type="match status" value="1"/>
</dbReference>
<accession>A0A1H6YPW5</accession>
<keyword evidence="3" id="KW-1185">Reference proteome</keyword>
<evidence type="ECO:0000313" key="2">
    <source>
        <dbReference type="EMBL" id="SEJ39360.1"/>
    </source>
</evidence>
<dbReference type="RefSeq" id="WP_092264397.1">
    <property type="nucleotide sequence ID" value="NZ_FNZA01000007.1"/>
</dbReference>
<dbReference type="InterPro" id="IPR015424">
    <property type="entry name" value="PyrdxlP-dep_Trfase"/>
</dbReference>
<evidence type="ECO:0000313" key="3">
    <source>
        <dbReference type="Proteomes" id="UP000199223"/>
    </source>
</evidence>
<dbReference type="Proteomes" id="UP000199223">
    <property type="component" value="Unassembled WGS sequence"/>
</dbReference>
<dbReference type="Pfam" id="PF00266">
    <property type="entry name" value="Aminotran_5"/>
    <property type="match status" value="1"/>
</dbReference>